<evidence type="ECO:0000313" key="3">
    <source>
        <dbReference type="Proteomes" id="UP000030853"/>
    </source>
</evidence>
<name>A0A0B1R5P5_9GAMM</name>
<reference evidence="2 3" key="1">
    <citation type="submission" date="2014-11" db="EMBL/GenBank/DDBJ databases">
        <title>Genome sequencing of Pantoea rodasii ND03.</title>
        <authorList>
            <person name="Muhamad Yunos N.Y."/>
            <person name="Chan K.-G."/>
        </authorList>
    </citation>
    <scope>NUCLEOTIDE SEQUENCE [LARGE SCALE GENOMIC DNA]</scope>
    <source>
        <strain evidence="2 3">ND03</strain>
    </source>
</reference>
<dbReference type="InterPro" id="IPR039554">
    <property type="entry name" value="HigA2-like_HTH"/>
</dbReference>
<gene>
    <name evidence="2" type="ORF">QU24_11695</name>
</gene>
<dbReference type="InterPro" id="IPR010982">
    <property type="entry name" value="Lambda_DNA-bd_dom_sf"/>
</dbReference>
<evidence type="ECO:0000313" key="2">
    <source>
        <dbReference type="EMBL" id="KHJ67939.1"/>
    </source>
</evidence>
<proteinExistence type="predicted"/>
<dbReference type="SMART" id="SM00530">
    <property type="entry name" value="HTH_XRE"/>
    <property type="match status" value="1"/>
</dbReference>
<dbReference type="Gene3D" id="1.10.260.40">
    <property type="entry name" value="lambda repressor-like DNA-binding domains"/>
    <property type="match status" value="1"/>
</dbReference>
<dbReference type="SUPFAM" id="SSF47413">
    <property type="entry name" value="lambda repressor-like DNA-binding domains"/>
    <property type="match status" value="1"/>
</dbReference>
<protein>
    <submittedName>
        <fullName evidence="2">Transcriptional regulator</fullName>
    </submittedName>
</protein>
<dbReference type="InterPro" id="IPR001387">
    <property type="entry name" value="Cro/C1-type_HTH"/>
</dbReference>
<dbReference type="RefSeq" id="WP_039331123.1">
    <property type="nucleotide sequence ID" value="NZ_JTJJ01000039.1"/>
</dbReference>
<dbReference type="AlphaFoldDB" id="A0A0B1R5P5"/>
<dbReference type="PROSITE" id="PS50943">
    <property type="entry name" value="HTH_CROC1"/>
    <property type="match status" value="1"/>
</dbReference>
<dbReference type="Pfam" id="PF13744">
    <property type="entry name" value="HTH_37"/>
    <property type="match status" value="1"/>
</dbReference>
<sequence length="99" mass="10769">MKTLDDLMADLTPEELVQVNAKVAAMRLDSQLYKLREALDKTQKQQAEAMGIAQPSVAAIEGRGEDLKIATLKRYVEALGGQLTIGVNMPGGDHVEFTL</sequence>
<dbReference type="Proteomes" id="UP000030853">
    <property type="component" value="Unassembled WGS sequence"/>
</dbReference>
<comment type="caution">
    <text evidence="2">The sequence shown here is derived from an EMBL/GenBank/DDBJ whole genome shotgun (WGS) entry which is preliminary data.</text>
</comment>
<feature type="domain" description="HTH cro/C1-type" evidence="1">
    <location>
        <begin position="32"/>
        <end position="88"/>
    </location>
</feature>
<evidence type="ECO:0000259" key="1">
    <source>
        <dbReference type="PROSITE" id="PS50943"/>
    </source>
</evidence>
<organism evidence="2 3">
    <name type="scientific">Pantoea rodasii</name>
    <dbReference type="NCBI Taxonomy" id="1076549"/>
    <lineage>
        <taxon>Bacteria</taxon>
        <taxon>Pseudomonadati</taxon>
        <taxon>Pseudomonadota</taxon>
        <taxon>Gammaproteobacteria</taxon>
        <taxon>Enterobacterales</taxon>
        <taxon>Erwiniaceae</taxon>
        <taxon>Pantoea</taxon>
    </lineage>
</organism>
<dbReference type="EMBL" id="JTJJ01000039">
    <property type="protein sequence ID" value="KHJ67939.1"/>
    <property type="molecule type" value="Genomic_DNA"/>
</dbReference>
<accession>A0A0B1R5P5</accession>
<dbReference type="GO" id="GO:0003677">
    <property type="term" value="F:DNA binding"/>
    <property type="evidence" value="ECO:0007669"/>
    <property type="project" value="InterPro"/>
</dbReference>
<dbReference type="CDD" id="cd00093">
    <property type="entry name" value="HTH_XRE"/>
    <property type="match status" value="1"/>
</dbReference>